<evidence type="ECO:0000313" key="3">
    <source>
        <dbReference type="EMBL" id="MDY5139735.1"/>
    </source>
</evidence>
<gene>
    <name evidence="3" type="ORF">R6G74_00180</name>
</gene>
<evidence type="ECO:0000259" key="2">
    <source>
        <dbReference type="Pfam" id="PF09335"/>
    </source>
</evidence>
<feature type="transmembrane region" description="Helical" evidence="1">
    <location>
        <begin position="141"/>
        <end position="160"/>
    </location>
</feature>
<evidence type="ECO:0000256" key="1">
    <source>
        <dbReference type="SAM" id="Phobius"/>
    </source>
</evidence>
<dbReference type="GeneID" id="92813991"/>
<dbReference type="RefSeq" id="WP_035276647.1">
    <property type="nucleotide sequence ID" value="NZ_CAUPFC010000001.1"/>
</dbReference>
<dbReference type="EMBL" id="JAWNFV010000001">
    <property type="protein sequence ID" value="MDY5139735.1"/>
    <property type="molecule type" value="Genomic_DNA"/>
</dbReference>
<protein>
    <submittedName>
        <fullName evidence="3">VTT domain-containing protein</fullName>
    </submittedName>
</protein>
<proteinExistence type="predicted"/>
<name>A0AAW9HFX2_9ACTO</name>
<keyword evidence="1" id="KW-1133">Transmembrane helix</keyword>
<evidence type="ECO:0000313" key="4">
    <source>
        <dbReference type="Proteomes" id="UP001288320"/>
    </source>
</evidence>
<organism evidence="3 4">
    <name type="scientific">Actinotignum timonense</name>
    <dbReference type="NCBI Taxonomy" id="1870995"/>
    <lineage>
        <taxon>Bacteria</taxon>
        <taxon>Bacillati</taxon>
        <taxon>Actinomycetota</taxon>
        <taxon>Actinomycetes</taxon>
        <taxon>Actinomycetales</taxon>
        <taxon>Actinomycetaceae</taxon>
        <taxon>Actinotignum</taxon>
    </lineage>
</organism>
<feature type="transmembrane region" description="Helical" evidence="1">
    <location>
        <begin position="12"/>
        <end position="33"/>
    </location>
</feature>
<keyword evidence="1" id="KW-0812">Transmembrane</keyword>
<reference evidence="3" key="1">
    <citation type="submission" date="2023-10" db="EMBL/GenBank/DDBJ databases">
        <title>Whole Genome based description of the genera Actinobaculum and Actinotignum reveals a complex phylogenetic relationship within the species included in the genus Actinotignum.</title>
        <authorList>
            <person name="Jensen C.S."/>
            <person name="Dargis R."/>
            <person name="Kemp M."/>
            <person name="Christensen J.J."/>
        </authorList>
    </citation>
    <scope>NUCLEOTIDE SEQUENCE</scope>
    <source>
        <strain evidence="3">SLA_B245</strain>
    </source>
</reference>
<dbReference type="AlphaFoldDB" id="A0AAW9HFX2"/>
<sequence>MDSFSFLAGRSFAFVYLFLFLVVSLRSSATFWLGRYAAYLVARQREPRNRLAHRAWAWAHDERVIAASQRVARRGWPLVTLCFFTIGVQTVILIGAGLTRMSGWRFTLAALPGWLGWAAIYSTVGMLALRAVWAAIFGNPWGIAAVVVLGVVVAYFLFVFRTGRDRAETGAAVD</sequence>
<dbReference type="Pfam" id="PF09335">
    <property type="entry name" value="VTT_dom"/>
    <property type="match status" value="1"/>
</dbReference>
<dbReference type="Proteomes" id="UP001288320">
    <property type="component" value="Unassembled WGS sequence"/>
</dbReference>
<accession>A0AAW9HFX2</accession>
<feature type="transmembrane region" description="Helical" evidence="1">
    <location>
        <begin position="106"/>
        <end position="129"/>
    </location>
</feature>
<dbReference type="InterPro" id="IPR032816">
    <property type="entry name" value="VTT_dom"/>
</dbReference>
<comment type="caution">
    <text evidence="3">The sequence shown here is derived from an EMBL/GenBank/DDBJ whole genome shotgun (WGS) entry which is preliminary data.</text>
</comment>
<feature type="transmembrane region" description="Helical" evidence="1">
    <location>
        <begin position="78"/>
        <end position="99"/>
    </location>
</feature>
<feature type="domain" description="VTT" evidence="2">
    <location>
        <begin position="10"/>
        <end position="125"/>
    </location>
</feature>
<keyword evidence="1" id="KW-0472">Membrane</keyword>